<dbReference type="SUPFAM" id="SSF50494">
    <property type="entry name" value="Trypsin-like serine proteases"/>
    <property type="match status" value="1"/>
</dbReference>
<evidence type="ECO:0000256" key="1">
    <source>
        <dbReference type="SAM" id="MobiDB-lite"/>
    </source>
</evidence>
<name>A0A9W8GCR1_9FUNG</name>
<evidence type="ECO:0000313" key="4">
    <source>
        <dbReference type="Proteomes" id="UP001151518"/>
    </source>
</evidence>
<sequence>MPNKLRSRVFKRDVHEQVFLSSINDGVLVKEEQQTFCAVVPLNQQYALVAASCFETKSNKANDNVDYRIYLSGNGNETPTLMDVTSIQTHPKYNESSFANNLAIIQISNSASAPFTNYIGALPSEWATLTYVQHSLTEDMKSWNAPVSKPGEAGGSSSCEKASSLYKANKDAFVCSTAYRTSFENQNCKTPLKFAVGSSGGMNAIVALYSHSAISGTPGDGFCNSDNVILNYYTNLYNYIPWIQSETGLSISVRHASPADYSKPNKDFVMKNPSTSAKNDGSFIYSLFERDVAKLGSDTGAPVASDKTSTAKDSSGQNESCKYDSTLTITVTHTPDSCKCGE</sequence>
<dbReference type="PANTHER" id="PTHR24260">
    <property type="match status" value="1"/>
</dbReference>
<feature type="compositionally biased region" description="Polar residues" evidence="1">
    <location>
        <begin position="306"/>
        <end position="320"/>
    </location>
</feature>
<evidence type="ECO:0000259" key="2">
    <source>
        <dbReference type="PROSITE" id="PS50240"/>
    </source>
</evidence>
<comment type="caution">
    <text evidence="3">The sequence shown here is derived from an EMBL/GenBank/DDBJ whole genome shotgun (WGS) entry which is preliminary data.</text>
</comment>
<dbReference type="PANTHER" id="PTHR24260:SF145">
    <property type="entry name" value="FI17609P1-RELATED"/>
    <property type="match status" value="1"/>
</dbReference>
<dbReference type="OrthoDB" id="5565075at2759"/>
<reference evidence="3" key="1">
    <citation type="submission" date="2022-07" db="EMBL/GenBank/DDBJ databases">
        <title>Phylogenomic reconstructions and comparative analyses of Kickxellomycotina fungi.</title>
        <authorList>
            <person name="Reynolds N.K."/>
            <person name="Stajich J.E."/>
            <person name="Barry K."/>
            <person name="Grigoriev I.V."/>
            <person name="Crous P."/>
            <person name="Smith M.E."/>
        </authorList>
    </citation>
    <scope>NUCLEOTIDE SEQUENCE</scope>
    <source>
        <strain evidence="3">NRRL 3115</strain>
    </source>
</reference>
<protein>
    <recommendedName>
        <fullName evidence="2">Peptidase S1 domain-containing protein</fullName>
    </recommendedName>
</protein>
<dbReference type="PROSITE" id="PS50240">
    <property type="entry name" value="TRYPSIN_DOM"/>
    <property type="match status" value="1"/>
</dbReference>
<dbReference type="InterPro" id="IPR001254">
    <property type="entry name" value="Trypsin_dom"/>
</dbReference>
<dbReference type="Gene3D" id="2.40.10.10">
    <property type="entry name" value="Trypsin-like serine proteases"/>
    <property type="match status" value="1"/>
</dbReference>
<gene>
    <name evidence="3" type="ORF">GGI25_001055</name>
</gene>
<feature type="domain" description="Peptidase S1" evidence="2">
    <location>
        <begin position="17"/>
        <end position="248"/>
    </location>
</feature>
<dbReference type="GO" id="GO:0004252">
    <property type="term" value="F:serine-type endopeptidase activity"/>
    <property type="evidence" value="ECO:0007669"/>
    <property type="project" value="InterPro"/>
</dbReference>
<feature type="region of interest" description="Disordered" evidence="1">
    <location>
        <begin position="297"/>
        <end position="320"/>
    </location>
</feature>
<dbReference type="Proteomes" id="UP001151518">
    <property type="component" value="Unassembled WGS sequence"/>
</dbReference>
<dbReference type="AlphaFoldDB" id="A0A9W8GCR1"/>
<accession>A0A9W8GCR1</accession>
<organism evidence="3 4">
    <name type="scientific">Coemansia spiralis</name>
    <dbReference type="NCBI Taxonomy" id="417178"/>
    <lineage>
        <taxon>Eukaryota</taxon>
        <taxon>Fungi</taxon>
        <taxon>Fungi incertae sedis</taxon>
        <taxon>Zoopagomycota</taxon>
        <taxon>Kickxellomycotina</taxon>
        <taxon>Kickxellomycetes</taxon>
        <taxon>Kickxellales</taxon>
        <taxon>Kickxellaceae</taxon>
        <taxon>Coemansia</taxon>
    </lineage>
</organism>
<dbReference type="InterPro" id="IPR043504">
    <property type="entry name" value="Peptidase_S1_PA_chymotrypsin"/>
</dbReference>
<dbReference type="GO" id="GO:0006508">
    <property type="term" value="P:proteolysis"/>
    <property type="evidence" value="ECO:0007669"/>
    <property type="project" value="InterPro"/>
</dbReference>
<dbReference type="InterPro" id="IPR051333">
    <property type="entry name" value="CLIP_Serine_Protease"/>
</dbReference>
<proteinExistence type="predicted"/>
<dbReference type="InterPro" id="IPR009003">
    <property type="entry name" value="Peptidase_S1_PA"/>
</dbReference>
<evidence type="ECO:0000313" key="3">
    <source>
        <dbReference type="EMBL" id="KAJ2679866.1"/>
    </source>
</evidence>
<dbReference type="Pfam" id="PF00089">
    <property type="entry name" value="Trypsin"/>
    <property type="match status" value="1"/>
</dbReference>
<dbReference type="EMBL" id="JANBTW010000008">
    <property type="protein sequence ID" value="KAJ2679866.1"/>
    <property type="molecule type" value="Genomic_DNA"/>
</dbReference>